<protein>
    <submittedName>
        <fullName evidence="2">Recep_L_domain domain-containing protein</fullName>
    </submittedName>
</protein>
<evidence type="ECO:0000313" key="1">
    <source>
        <dbReference type="Proteomes" id="UP000095286"/>
    </source>
</evidence>
<accession>A0AC35U0S0</accession>
<name>A0AC35U0S0_9BILA</name>
<reference evidence="2" key="1">
    <citation type="submission" date="2016-11" db="UniProtKB">
        <authorList>
            <consortium name="WormBaseParasite"/>
        </authorList>
    </citation>
    <scope>IDENTIFICATION</scope>
    <source>
        <strain evidence="2">KR3021</strain>
    </source>
</reference>
<evidence type="ECO:0000313" key="2">
    <source>
        <dbReference type="WBParaSite" id="RSKR_0000634900.1"/>
    </source>
</evidence>
<dbReference type="WBParaSite" id="RSKR_0000634900.1">
    <property type="protein sequence ID" value="RSKR_0000634900.1"/>
    <property type="gene ID" value="RSKR_0000634900"/>
</dbReference>
<proteinExistence type="predicted"/>
<dbReference type="Proteomes" id="UP000095286">
    <property type="component" value="Unplaced"/>
</dbReference>
<sequence>MYPYDLSTSLSFFAKVDHDKIKISGPINLALSRFDVKNFSKPIFLLKHAYDLVILDSLNARLAEYVLRPVFLTSVIEDIDETKKAYILQLIAQIGCYTKLNIKDYKGSFPKLSNYSNIDDKLVEQYQLFSYVKKDSVFISNANKLVTRVAGSEVVCSGPIVINEGILINNCVKLSANHKFAKEENWAKFINSNDKTFTKTAIIYVSQKNMLKNFQTAEPIRHDGVIGLKLRLLKQLGFKVATIYDRIFNGKESSVDKLNYIKEQIYKKD</sequence>
<organism evidence="1 2">
    <name type="scientific">Rhabditophanes sp. KR3021</name>
    <dbReference type="NCBI Taxonomy" id="114890"/>
    <lineage>
        <taxon>Eukaryota</taxon>
        <taxon>Metazoa</taxon>
        <taxon>Ecdysozoa</taxon>
        <taxon>Nematoda</taxon>
        <taxon>Chromadorea</taxon>
        <taxon>Rhabditida</taxon>
        <taxon>Tylenchina</taxon>
        <taxon>Panagrolaimomorpha</taxon>
        <taxon>Strongyloidoidea</taxon>
        <taxon>Alloionematidae</taxon>
        <taxon>Rhabditophanes</taxon>
    </lineage>
</organism>